<keyword evidence="2" id="KW-1185">Reference proteome</keyword>
<protein>
    <submittedName>
        <fullName evidence="1">Uncharacterized protein</fullName>
    </submittedName>
</protein>
<sequence length="195" mass="22010">MHSQAEFGFAAHWIYKEGDCKYASFVLQMVEWARWVLTWQCEAMSKNGSCIGYADSIKPPCKFPTHADDCPYSYKPQCSQDGPVFVIMIENDKMSVQELPANSTIMDLLERAGRGTSRWSPHGFPLKEELRPRLNHEPVGDPTCKLRMGDVVELSPAIPDKSLTEYREEIQRMYERGLTVSSSGPAATSVVGWRS</sequence>
<accession>A0ACC0ZT88</accession>
<name>A0ACC0ZT88_9ROSI</name>
<evidence type="ECO:0000313" key="1">
    <source>
        <dbReference type="EMBL" id="KAJ0074868.1"/>
    </source>
</evidence>
<dbReference type="EMBL" id="CM047910">
    <property type="protein sequence ID" value="KAJ0074868.1"/>
    <property type="molecule type" value="Genomic_DNA"/>
</dbReference>
<gene>
    <name evidence="1" type="ORF">Patl1_33670</name>
</gene>
<proteinExistence type="predicted"/>
<evidence type="ECO:0000313" key="2">
    <source>
        <dbReference type="Proteomes" id="UP001164250"/>
    </source>
</evidence>
<comment type="caution">
    <text evidence="1">The sequence shown here is derived from an EMBL/GenBank/DDBJ whole genome shotgun (WGS) entry which is preliminary data.</text>
</comment>
<dbReference type="Proteomes" id="UP001164250">
    <property type="component" value="Chromosome 15"/>
</dbReference>
<organism evidence="1 2">
    <name type="scientific">Pistacia atlantica</name>
    <dbReference type="NCBI Taxonomy" id="434234"/>
    <lineage>
        <taxon>Eukaryota</taxon>
        <taxon>Viridiplantae</taxon>
        <taxon>Streptophyta</taxon>
        <taxon>Embryophyta</taxon>
        <taxon>Tracheophyta</taxon>
        <taxon>Spermatophyta</taxon>
        <taxon>Magnoliopsida</taxon>
        <taxon>eudicotyledons</taxon>
        <taxon>Gunneridae</taxon>
        <taxon>Pentapetalae</taxon>
        <taxon>rosids</taxon>
        <taxon>malvids</taxon>
        <taxon>Sapindales</taxon>
        <taxon>Anacardiaceae</taxon>
        <taxon>Pistacia</taxon>
    </lineage>
</organism>
<reference evidence="2" key="1">
    <citation type="journal article" date="2023" name="G3 (Bethesda)">
        <title>Genome assembly and association tests identify interacting loci associated with vigor, precocity, and sex in interspecific pistachio rootstocks.</title>
        <authorList>
            <person name="Palmer W."/>
            <person name="Jacygrad E."/>
            <person name="Sagayaradj S."/>
            <person name="Cavanaugh K."/>
            <person name="Han R."/>
            <person name="Bertier L."/>
            <person name="Beede B."/>
            <person name="Kafkas S."/>
            <person name="Golino D."/>
            <person name="Preece J."/>
            <person name="Michelmore R."/>
        </authorList>
    </citation>
    <scope>NUCLEOTIDE SEQUENCE [LARGE SCALE GENOMIC DNA]</scope>
</reference>